<dbReference type="AlphaFoldDB" id="A0A9N7UBS0"/>
<keyword evidence="3" id="KW-1185">Reference proteome</keyword>
<gene>
    <name evidence="2" type="ORF">PLEPLA_LOCUS15288</name>
</gene>
<protein>
    <recommendedName>
        <fullName evidence="4">BCL2 binding component 3</fullName>
    </recommendedName>
</protein>
<dbReference type="EMBL" id="CADEAL010000963">
    <property type="protein sequence ID" value="CAB1427349.1"/>
    <property type="molecule type" value="Genomic_DNA"/>
</dbReference>
<accession>A0A9N7UBS0</accession>
<organism evidence="2 3">
    <name type="scientific">Pleuronectes platessa</name>
    <name type="common">European plaice</name>
    <dbReference type="NCBI Taxonomy" id="8262"/>
    <lineage>
        <taxon>Eukaryota</taxon>
        <taxon>Metazoa</taxon>
        <taxon>Chordata</taxon>
        <taxon>Craniata</taxon>
        <taxon>Vertebrata</taxon>
        <taxon>Euteleostomi</taxon>
        <taxon>Actinopterygii</taxon>
        <taxon>Neopterygii</taxon>
        <taxon>Teleostei</taxon>
        <taxon>Neoteleostei</taxon>
        <taxon>Acanthomorphata</taxon>
        <taxon>Carangaria</taxon>
        <taxon>Pleuronectiformes</taxon>
        <taxon>Pleuronectoidei</taxon>
        <taxon>Pleuronectidae</taxon>
        <taxon>Pleuronectes</taxon>
    </lineage>
</organism>
<name>A0A9N7UBS0_PLEPL</name>
<dbReference type="Proteomes" id="UP001153269">
    <property type="component" value="Unassembled WGS sequence"/>
</dbReference>
<feature type="region of interest" description="Disordered" evidence="1">
    <location>
        <begin position="1"/>
        <end position="24"/>
    </location>
</feature>
<evidence type="ECO:0000313" key="2">
    <source>
        <dbReference type="EMBL" id="CAB1427349.1"/>
    </source>
</evidence>
<evidence type="ECO:0000256" key="1">
    <source>
        <dbReference type="SAM" id="MobiDB-lite"/>
    </source>
</evidence>
<feature type="region of interest" description="Disordered" evidence="1">
    <location>
        <begin position="104"/>
        <end position="161"/>
    </location>
</feature>
<evidence type="ECO:0008006" key="4">
    <source>
        <dbReference type="Google" id="ProtNLM"/>
    </source>
</evidence>
<proteinExistence type="predicted"/>
<comment type="caution">
    <text evidence="2">The sequence shown here is derived from an EMBL/GenBank/DDBJ whole genome shotgun (WGS) entry which is preliminary data.</text>
</comment>
<sequence length="275" mass="30871">MIRRSAQSHTCRQPRSITPTQQTVKWPEQRPLRAWGKPEQEETALFHITTSAAWSCLAPSTPGPACSPPTPQTLVLALPQMHQQLPALSPSSAPPSLQLCNRREERDGGAVKPCALSGEESDTDIEEHREASSQQGPLPDLLPRNELPSWSASYHRDPRREAEQELEVRRVANQLRAIGDQYNATVLRRAHAAPHWQDWRDVCRGLFNFITQSLSALYRLTSIAGRRRVLFDCGAKHRVNLSPNLKRFSSSDEVPSCSELRPSVHHQDISVFSVT</sequence>
<reference evidence="2" key="1">
    <citation type="submission" date="2020-03" db="EMBL/GenBank/DDBJ databases">
        <authorList>
            <person name="Weist P."/>
        </authorList>
    </citation>
    <scope>NUCLEOTIDE SEQUENCE</scope>
</reference>
<evidence type="ECO:0000313" key="3">
    <source>
        <dbReference type="Proteomes" id="UP001153269"/>
    </source>
</evidence>